<proteinExistence type="predicted"/>
<accession>A0A0F3GMU2</accession>
<gene>
    <name evidence="1" type="ORF">MBAV_004575</name>
</gene>
<organism evidence="1 2">
    <name type="scientific">Candidatus Magnetobacterium bavaricum</name>
    <dbReference type="NCBI Taxonomy" id="29290"/>
    <lineage>
        <taxon>Bacteria</taxon>
        <taxon>Pseudomonadati</taxon>
        <taxon>Nitrospirota</taxon>
        <taxon>Thermodesulfovibrionia</taxon>
        <taxon>Thermodesulfovibrionales</taxon>
        <taxon>Candidatus Magnetobacteriaceae</taxon>
        <taxon>Candidatus Magnetobacterium</taxon>
    </lineage>
</organism>
<dbReference type="AlphaFoldDB" id="A0A0F3GMU2"/>
<sequence>MLSDDKITHMSHVLLKGLSEKGLVHLKADEARIRKEIRKAIVDELNIGQEIDDAVRAKINTLSKKVVEGSAEWEILYKKLFAEEERKKGRS</sequence>
<dbReference type="EMBL" id="LACI01001979">
    <property type="protein sequence ID" value="KJU83226.1"/>
    <property type="molecule type" value="Genomic_DNA"/>
</dbReference>
<comment type="caution">
    <text evidence="1">The sequence shown here is derived from an EMBL/GenBank/DDBJ whole genome shotgun (WGS) entry which is preliminary data.</text>
</comment>
<reference evidence="1 2" key="1">
    <citation type="submission" date="2015-02" db="EMBL/GenBank/DDBJ databases">
        <title>Single-cell genomics of uncultivated deep-branching MTB reveals a conserved set of magnetosome genes.</title>
        <authorList>
            <person name="Kolinko S."/>
            <person name="Richter M."/>
            <person name="Glockner F.O."/>
            <person name="Brachmann A."/>
            <person name="Schuler D."/>
        </authorList>
    </citation>
    <scope>NUCLEOTIDE SEQUENCE [LARGE SCALE GENOMIC DNA]</scope>
    <source>
        <strain evidence="1">TM-1</strain>
    </source>
</reference>
<name>A0A0F3GMU2_9BACT</name>
<evidence type="ECO:0000313" key="2">
    <source>
        <dbReference type="Proteomes" id="UP000033423"/>
    </source>
</evidence>
<keyword evidence="2" id="KW-1185">Reference proteome</keyword>
<dbReference type="InterPro" id="IPR007463">
    <property type="entry name" value="DUF507"/>
</dbReference>
<evidence type="ECO:0000313" key="1">
    <source>
        <dbReference type="EMBL" id="KJU83226.1"/>
    </source>
</evidence>
<dbReference type="Pfam" id="PF04368">
    <property type="entry name" value="DUF507"/>
    <property type="match status" value="1"/>
</dbReference>
<protein>
    <submittedName>
        <fullName evidence="1">Protein containing DUF507</fullName>
    </submittedName>
</protein>
<dbReference type="Proteomes" id="UP000033423">
    <property type="component" value="Unassembled WGS sequence"/>
</dbReference>